<sequence length="65" mass="7413">MKCIRPEIECRFRDEKGMCKWSCPRDVPGSDCEVASEAWGCPFICYYEAKEAGCTDEDMYGGDDE</sequence>
<protein>
    <submittedName>
        <fullName evidence="1">Uncharacterized protein</fullName>
    </submittedName>
</protein>
<keyword evidence="2" id="KW-1185">Reference proteome</keyword>
<name>A0AA46TET7_9VIRU</name>
<dbReference type="EMBL" id="OP413839">
    <property type="protein sequence ID" value="UYL64934.1"/>
    <property type="molecule type" value="Genomic_DNA"/>
</dbReference>
<proteinExistence type="predicted"/>
<evidence type="ECO:0000313" key="1">
    <source>
        <dbReference type="EMBL" id="UYL64934.1"/>
    </source>
</evidence>
<accession>A0AA46TET7</accession>
<gene>
    <name evidence="1" type="ORF">EJNHJLOP_00045</name>
</gene>
<dbReference type="Proteomes" id="UP001156272">
    <property type="component" value="Segment"/>
</dbReference>
<organism evidence="1 2">
    <name type="scientific">Methanophagales virus PBV082</name>
    <dbReference type="NCBI Taxonomy" id="3071307"/>
    <lineage>
        <taxon>Viruses</taxon>
        <taxon>Viruses incertae sedis</taxon>
        <taxon>Itzamnaviridae</taxon>
        <taxon>Pletoitzamnavirus</taxon>
        <taxon>Pletoitzamnavirus pescaderoense</taxon>
    </lineage>
</organism>
<reference evidence="1 2" key="1">
    <citation type="submission" date="2022-09" db="EMBL/GenBank/DDBJ databases">
        <title>Evolutionary Diversification of Methanotrophic Ca. Methanophagales (ANME-1) and Their Expansive Virome.</title>
        <authorList>
            <person name="Laso-Perez R."/>
            <person name="Wu F."/>
            <person name="Cremiere A."/>
            <person name="Speth D.R."/>
            <person name="Magyar J.S."/>
            <person name="Krupovic M."/>
            <person name="Orphan V.J."/>
        </authorList>
    </citation>
    <scope>NUCLEOTIDE SEQUENCE [LARGE SCALE GENOMIC DNA]</scope>
    <source>
        <strain evidence="1">PBV082</strain>
    </source>
</reference>
<evidence type="ECO:0000313" key="2">
    <source>
        <dbReference type="Proteomes" id="UP001156272"/>
    </source>
</evidence>